<evidence type="ECO:0000313" key="4">
    <source>
        <dbReference type="EMBL" id="KAB8296661.1"/>
    </source>
</evidence>
<dbReference type="GO" id="GO:0008270">
    <property type="term" value="F:zinc ion binding"/>
    <property type="evidence" value="ECO:0007669"/>
    <property type="project" value="UniProtKB-KW"/>
</dbReference>
<feature type="compositionally biased region" description="Polar residues" evidence="2">
    <location>
        <begin position="1032"/>
        <end position="1061"/>
    </location>
</feature>
<feature type="compositionally biased region" description="Basic and acidic residues" evidence="2">
    <location>
        <begin position="423"/>
        <end position="432"/>
    </location>
</feature>
<keyword evidence="1" id="KW-0863">Zinc-finger</keyword>
<feature type="compositionally biased region" description="Polar residues" evidence="2">
    <location>
        <begin position="959"/>
        <end position="969"/>
    </location>
</feature>
<feature type="region of interest" description="Disordered" evidence="2">
    <location>
        <begin position="1032"/>
        <end position="1184"/>
    </location>
</feature>
<name>A0A5N6K2R2_MONLA</name>
<feature type="domain" description="C2H2-type" evidence="3">
    <location>
        <begin position="1505"/>
        <end position="1533"/>
    </location>
</feature>
<feature type="compositionally biased region" description="Low complexity" evidence="2">
    <location>
        <begin position="1155"/>
        <end position="1170"/>
    </location>
</feature>
<feature type="region of interest" description="Disordered" evidence="2">
    <location>
        <begin position="255"/>
        <end position="286"/>
    </location>
</feature>
<organism evidence="4 5">
    <name type="scientific">Monilinia laxa</name>
    <name type="common">Brown rot fungus</name>
    <name type="synonym">Sclerotinia laxa</name>
    <dbReference type="NCBI Taxonomy" id="61186"/>
    <lineage>
        <taxon>Eukaryota</taxon>
        <taxon>Fungi</taxon>
        <taxon>Dikarya</taxon>
        <taxon>Ascomycota</taxon>
        <taxon>Pezizomycotina</taxon>
        <taxon>Leotiomycetes</taxon>
        <taxon>Helotiales</taxon>
        <taxon>Sclerotiniaceae</taxon>
        <taxon>Monilinia</taxon>
    </lineage>
</organism>
<feature type="region of interest" description="Disordered" evidence="2">
    <location>
        <begin position="590"/>
        <end position="770"/>
    </location>
</feature>
<dbReference type="OrthoDB" id="5403573at2759"/>
<evidence type="ECO:0000256" key="2">
    <source>
        <dbReference type="SAM" id="MobiDB-lite"/>
    </source>
</evidence>
<feature type="compositionally biased region" description="Polar residues" evidence="2">
    <location>
        <begin position="1883"/>
        <end position="1902"/>
    </location>
</feature>
<feature type="region of interest" description="Disordered" evidence="2">
    <location>
        <begin position="1848"/>
        <end position="1911"/>
    </location>
</feature>
<feature type="compositionally biased region" description="Basic and acidic residues" evidence="2">
    <location>
        <begin position="719"/>
        <end position="736"/>
    </location>
</feature>
<feature type="compositionally biased region" description="Polar residues" evidence="2">
    <location>
        <begin position="655"/>
        <end position="672"/>
    </location>
</feature>
<evidence type="ECO:0000259" key="3">
    <source>
        <dbReference type="PROSITE" id="PS50157"/>
    </source>
</evidence>
<reference evidence="4 5" key="1">
    <citation type="submission" date="2019-06" db="EMBL/GenBank/DDBJ databases">
        <title>Genome Sequence of the Brown Rot Fungal Pathogen Monilinia laxa.</title>
        <authorList>
            <person name="De Miccolis Angelini R.M."/>
            <person name="Landi L."/>
            <person name="Abate D."/>
            <person name="Pollastro S."/>
            <person name="Romanazzi G."/>
            <person name="Faretra F."/>
        </authorList>
    </citation>
    <scope>NUCLEOTIDE SEQUENCE [LARGE SCALE GENOMIC DNA]</scope>
    <source>
        <strain evidence="4 5">Mlax316</strain>
    </source>
</reference>
<comment type="caution">
    <text evidence="4">The sequence shown here is derived from an EMBL/GenBank/DDBJ whole genome shotgun (WGS) entry which is preliminary data.</text>
</comment>
<keyword evidence="5" id="KW-1185">Reference proteome</keyword>
<protein>
    <recommendedName>
        <fullName evidence="3">C2H2-type domain-containing protein</fullName>
    </recommendedName>
</protein>
<feature type="compositionally biased region" description="Polar residues" evidence="2">
    <location>
        <begin position="737"/>
        <end position="750"/>
    </location>
</feature>
<accession>A0A5N6K2R2</accession>
<sequence>MPKGKEEMMDWLYQFVKDFGEQGIAIQDLSEKFDETLREEVAATEHLKDEIWQAFIRKDGVKIDGSEEEVGVMRSLELGDTLALGYGIRKIVVQAAPGDVEMVDAATERPETIEKQSENKATQSNDEIAQCDASTDAPKPVVQNAITPILQSTEPKEQSISSGNGSSFTKVGGQSSEPRSGNKKSYKIADDPRGTQGSQRRLQSLLNAARAEADGFHTPNSALHLQIQDGSTTIEATGSSNLQSTVVPKVDNRSHLQQHTAETTSESLCLGPLDQPTDTKVTTNGPRREMDIEMPEIPPQIPLSTSSRSTPKVGYQYQPALNNTRIQGAQLLNSPNENEADGIDYFSPDISRHGPVPGQRKRGRPKGDRHQSTPGSQEVRENSPRDPASMSFSSLAEVEQFQTPKPPPKKRGRPKGPTIKNKAPVDESRSDMNTEDIADAGLHITESGLRSSRRQPKPRQFFTPSQAASPEPETTTVKPGKPAAHTTPSKPPRRHREPVFTSYEDLKREEDDQKRKAGIDGVYINPLDAREGRSLARKKTLVVLVKSQKLRDADLLENRKGTWIEVLAEKRKVLHAMVEVEAAKIAAANSAAAAEEEKSKKRKRGQIPEEGRSKRTKPLDGLLEKSLEVTNAEPPKPTEVSHTEIAKPIGKPSVGPQNLSKILNAEPTNRSEVPSVEIEKPPEALNAGPDKASENLTVGHANPQEVLNTEIAKPQLSHAEFEKSSEVLDSDPKKSSDVLNTGISKPSDISSAGPAEQPKTTGTQFDSFPSNEELALEFEKFKAVSASNLSADPSTRTDSFPSNEELAREFEKFNAGFVQSSRHNFTTEPSRPPRMAIDPFVANSMQYGQQAALAYPRAPASVANTQISGPSSFLHTAHMDSTRPRSPQLHFSHPVSQYGSPSHTSKSQTTLFQNETRSVAIQQPQQHQWTGPPEQHRISATEQNSLPPVSNIHSYSSPYREQVEHNQTVGRHYQPPCHGHAHIIHTPSPGERYRSPYEGEQQATPSILALNPWLVRDPALVHKPVLQSPVYQSPVHQSPVHQSPVHQSPVHQSPVHQSPAQKSWPAGFLPPEPPERTKPQMPSKTEWPAGFLPPNALSSDTTPSSPMSTDSYKQFSPASVSHSSDHSTMAHSSQETVSNRPTPYVSPQPMSHPHISQPQSAISISGSSSPYPKPAISTTNQSQVIAGRQTGLGQVQVSSPLSLQFNSIDSALRTRDAAPADSHTNLPKPKIEPQAQSSLEHSSKVPSLSTHRPVPTESVAASQPEDGLDQIKPTKPVQPQPDRTLSKTSIPAQTNKSPYVQPAPEPTSEPISVPESETRKRKRSTSSIQCTAVPQVSTAISCNPPESTNVTIGKSQTDPPAATPDDVEAFKKAEAIQFEPFFARMSSIYNSVMGNLILSFDKTLLNFWSMAEGEADPIWTMQVWKMAENPIVSMPGSNPMELRLKEKKDDESVVVHRFLIARTKEAHKSANEMRANLVTARIFVQMANPQIVQAEDPEVIAAKPWKCEKCGSRFKNKEGIKYHLSKSQTTCNPDFNPKSIKPRQNGRQKKETPKEEKVTKTIGKTVTAPEKEVQPEPTDQTVSESEAGDSDDSVFEWAAKVVALKKSPKKNRTDRGDPVIGRNGKVYKSLGGERPALLEIAEIVKNTPSLKDELANIPPLPQTPEHSLPEALLPMSKEKVVKSIVLCLLRANNNALPGERGLWFAFVACWFKLYPTSKILPEHKLFSRALDELLEDGILSKTTFDFPGARSRTIVRSILSDPKLPAPSSADIAKLKDDVKSKHPDFYIPPGFSPPSVVLEILIAIGKPAPLVPVTSAAQLNDILGSDAEEGHGDSSDDEFKPEVHTLDAEDDLEDDPLDIDVDSDGSGSEFSAFPDYIPSQVLPFSSPNQQKPPKINGSQTMRPRMRHPGQPLSLEERERKKRTVALQEQRWIPQQMMFQNPTNGAWDIPSKPKRTYKLRERLPEPATFMQDSSGSWSIRPFGHGVNPIFARPNKMTVGNPQGEQYLQQREDSHRPVIHPNKSVMRPSIPSKFFLNQNLRGDLITRSDGQIGLSKATGLPKRHYTYRTRSQRDPEISRYTGVKKRGYRSLTPDPMDLMEASVNGMTELDILNHYEARPLEEEVGRQTNPGLASIPSPPSTPGLFHIFLNESAGLWDLAHPFLPCTNVEKLKLQWLDRTAFTLETIPYSALEDNDDLLPEQQTLIGPKRKRQQKKEPHIGVRKGLKNKWVMARRLTSAPDDLLGVHRDVRYAADLLGTQMVNYDTNIRRKRQRFKEQGLATDEEERLTMGIVIIRAMLGGLEMNIDWVILGSVFKDYSLNFLKKWWQVVWAKKKLMVDKLTKDFQAVFIAGYRKGQVQSIDYDHIVDYDFNTLIDWSMSKINTPTVEEKVFDLPNSFSDLKEKYALVPEPRSNYWSEQYYYPLAAVYQRMNLVNSVPFTYPMQQEAPKYEIDDYALAKSWCRAAAVTPDHLWDSKAANKLLNRLPSTIIIKAREDLLKNKIITKNKRLRTNGRVYNLPDAFNAVFVRTGKVIYEKQYREAYDFKCELDRRFQDGETIVNIPWGVNEGSVLAITNLQANGCIYVQKSNIRANKFGLTEGGYETRLIDKAKYRFQMDITPAPKYVYNNSIPNLDIISDPPSLGPRGAIPVWRSIKGEVIEGMWRKVLLGVTGAFVLRSSIDIEGLERVFAPSLDAWEIKQLIDWGVERGVWQKCDYEGLGATAREASEMEGWEVGDWWWMIVGRYLVESDN</sequence>
<feature type="compositionally biased region" description="Basic and acidic residues" evidence="2">
    <location>
        <begin position="504"/>
        <end position="514"/>
    </location>
</feature>
<feature type="compositionally biased region" description="Acidic residues" evidence="2">
    <location>
        <begin position="1849"/>
        <end position="1864"/>
    </location>
</feature>
<feature type="compositionally biased region" description="Polar residues" evidence="2">
    <location>
        <begin position="758"/>
        <end position="770"/>
    </location>
</feature>
<feature type="compositionally biased region" description="Polar residues" evidence="2">
    <location>
        <begin position="1129"/>
        <end position="1141"/>
    </location>
</feature>
<proteinExistence type="predicted"/>
<dbReference type="EMBL" id="VIGI01000008">
    <property type="protein sequence ID" value="KAB8296661.1"/>
    <property type="molecule type" value="Genomic_DNA"/>
</dbReference>
<feature type="region of interest" description="Disordered" evidence="2">
    <location>
        <begin position="334"/>
        <end position="514"/>
    </location>
</feature>
<feature type="compositionally biased region" description="Basic and acidic residues" evidence="2">
    <location>
        <begin position="1548"/>
        <end position="1559"/>
    </location>
</feature>
<dbReference type="PROSITE" id="PS50157">
    <property type="entry name" value="ZINC_FINGER_C2H2_2"/>
    <property type="match status" value="1"/>
</dbReference>
<feature type="compositionally biased region" description="Polar residues" evidence="2">
    <location>
        <begin position="149"/>
        <end position="179"/>
    </location>
</feature>
<feature type="region of interest" description="Disordered" evidence="2">
    <location>
        <begin position="873"/>
        <end position="911"/>
    </location>
</feature>
<feature type="region of interest" description="Disordered" evidence="2">
    <location>
        <begin position="1216"/>
        <end position="1330"/>
    </location>
</feature>
<feature type="compositionally biased region" description="Polar residues" evidence="2">
    <location>
        <begin position="1281"/>
        <end position="1298"/>
    </location>
</feature>
<dbReference type="InterPro" id="IPR046488">
    <property type="entry name" value="Sfc3/Tfc3_C"/>
</dbReference>
<dbReference type="Pfam" id="PF20222">
    <property type="entry name" value="DUF6581"/>
    <property type="match status" value="1"/>
</dbReference>
<feature type="compositionally biased region" description="Polar residues" evidence="2">
    <location>
        <begin position="255"/>
        <end position="267"/>
    </location>
</feature>
<dbReference type="InterPro" id="IPR013087">
    <property type="entry name" value="Znf_C2H2_type"/>
</dbReference>
<feature type="compositionally biased region" description="Low complexity" evidence="2">
    <location>
        <begin position="1098"/>
        <end position="1122"/>
    </location>
</feature>
<feature type="compositionally biased region" description="Polar residues" evidence="2">
    <location>
        <begin position="276"/>
        <end position="285"/>
    </location>
</feature>
<gene>
    <name evidence="4" type="ORF">EYC80_002085</name>
</gene>
<evidence type="ECO:0000256" key="1">
    <source>
        <dbReference type="PROSITE-ProRule" id="PRU00042"/>
    </source>
</evidence>
<feature type="compositionally biased region" description="Polar residues" evidence="2">
    <location>
        <begin position="462"/>
        <end position="477"/>
    </location>
</feature>
<keyword evidence="1" id="KW-0862">Zinc</keyword>
<feature type="compositionally biased region" description="Polar residues" evidence="2">
    <location>
        <begin position="894"/>
        <end position="911"/>
    </location>
</feature>
<feature type="compositionally biased region" description="Polar residues" evidence="2">
    <location>
        <begin position="1234"/>
        <end position="1250"/>
    </location>
</feature>
<feature type="region of interest" description="Disordered" evidence="2">
    <location>
        <begin position="1527"/>
        <end position="1591"/>
    </location>
</feature>
<keyword evidence="1" id="KW-0479">Metal-binding</keyword>
<feature type="region of interest" description="Disordered" evidence="2">
    <location>
        <begin position="959"/>
        <end position="1000"/>
    </location>
</feature>
<feature type="region of interest" description="Disordered" evidence="2">
    <location>
        <begin position="149"/>
        <end position="199"/>
    </location>
</feature>
<dbReference type="Proteomes" id="UP000326757">
    <property type="component" value="Unassembled WGS sequence"/>
</dbReference>
<evidence type="ECO:0000313" key="5">
    <source>
        <dbReference type="Proteomes" id="UP000326757"/>
    </source>
</evidence>